<dbReference type="GO" id="GO:0006631">
    <property type="term" value="P:fatty acid metabolic process"/>
    <property type="evidence" value="ECO:0007669"/>
    <property type="project" value="UniProtKB-KW"/>
</dbReference>
<evidence type="ECO:0000256" key="1">
    <source>
        <dbReference type="ARBA" id="ARBA00005005"/>
    </source>
</evidence>
<evidence type="ECO:0000256" key="3">
    <source>
        <dbReference type="ARBA" id="ARBA00022832"/>
    </source>
</evidence>
<accession>A0A6J7MG58</accession>
<dbReference type="PANTHER" id="PTHR43149:SF1">
    <property type="entry name" value="DELTA(3,5)-DELTA(2,4)-DIENOYL-COA ISOMERASE, MITOCHONDRIAL"/>
    <property type="match status" value="1"/>
</dbReference>
<comment type="similarity">
    <text evidence="2">Belongs to the enoyl-CoA hydratase/isomerase family.</text>
</comment>
<dbReference type="Gene3D" id="3.90.226.10">
    <property type="entry name" value="2-enoyl-CoA Hydratase, Chain A, domain 1"/>
    <property type="match status" value="1"/>
</dbReference>
<comment type="pathway">
    <text evidence="1">Lipid metabolism; fatty acid beta-oxidation.</text>
</comment>
<protein>
    <submittedName>
        <fullName evidence="6">Unannotated protein</fullName>
    </submittedName>
</protein>
<dbReference type="InterPro" id="IPR001753">
    <property type="entry name" value="Enoyl-CoA_hydra/iso"/>
</dbReference>
<dbReference type="Pfam" id="PF00378">
    <property type="entry name" value="ECH_1"/>
    <property type="match status" value="1"/>
</dbReference>
<dbReference type="PROSITE" id="PS00166">
    <property type="entry name" value="ENOYL_COA_HYDRATASE"/>
    <property type="match status" value="1"/>
</dbReference>
<evidence type="ECO:0000256" key="4">
    <source>
        <dbReference type="ARBA" id="ARBA00023098"/>
    </source>
</evidence>
<dbReference type="SUPFAM" id="SSF52096">
    <property type="entry name" value="ClpP/crotonase"/>
    <property type="match status" value="1"/>
</dbReference>
<evidence type="ECO:0000256" key="2">
    <source>
        <dbReference type="ARBA" id="ARBA00005254"/>
    </source>
</evidence>
<dbReference type="InterPro" id="IPR014748">
    <property type="entry name" value="Enoyl-CoA_hydra_C"/>
</dbReference>
<keyword evidence="5" id="KW-0413">Isomerase</keyword>
<keyword evidence="3" id="KW-0276">Fatty acid metabolism</keyword>
<dbReference type="AlphaFoldDB" id="A0A6J7MG58"/>
<gene>
    <name evidence="6" type="ORF">UFOPK3954_00280</name>
</gene>
<dbReference type="InterPro" id="IPR045002">
    <property type="entry name" value="Ech1-like"/>
</dbReference>
<name>A0A6J7MG58_9ZZZZ</name>
<evidence type="ECO:0000256" key="5">
    <source>
        <dbReference type="ARBA" id="ARBA00023235"/>
    </source>
</evidence>
<dbReference type="CDD" id="cd06558">
    <property type="entry name" value="crotonase-like"/>
    <property type="match status" value="1"/>
</dbReference>
<dbReference type="GO" id="GO:0016853">
    <property type="term" value="F:isomerase activity"/>
    <property type="evidence" value="ECO:0007669"/>
    <property type="project" value="UniProtKB-KW"/>
</dbReference>
<evidence type="ECO:0000313" key="6">
    <source>
        <dbReference type="EMBL" id="CAB4976664.1"/>
    </source>
</evidence>
<dbReference type="InterPro" id="IPR018376">
    <property type="entry name" value="Enoyl-CoA_hyd/isom_CS"/>
</dbReference>
<organism evidence="6">
    <name type="scientific">freshwater metagenome</name>
    <dbReference type="NCBI Taxonomy" id="449393"/>
    <lineage>
        <taxon>unclassified sequences</taxon>
        <taxon>metagenomes</taxon>
        <taxon>ecological metagenomes</taxon>
    </lineage>
</organism>
<dbReference type="PANTHER" id="PTHR43149">
    <property type="entry name" value="ENOYL-COA HYDRATASE"/>
    <property type="match status" value="1"/>
</dbReference>
<dbReference type="EMBL" id="CAFBON010000016">
    <property type="protein sequence ID" value="CAB4976664.1"/>
    <property type="molecule type" value="Genomic_DNA"/>
</dbReference>
<keyword evidence="4" id="KW-0443">Lipid metabolism</keyword>
<dbReference type="Gene3D" id="1.10.12.10">
    <property type="entry name" value="Lyase 2-enoyl-coa Hydratase, Chain A, domain 2"/>
    <property type="match status" value="1"/>
</dbReference>
<proteinExistence type="inferred from homology"/>
<dbReference type="InterPro" id="IPR029045">
    <property type="entry name" value="ClpP/crotonase-like_dom_sf"/>
</dbReference>
<reference evidence="6" key="1">
    <citation type="submission" date="2020-05" db="EMBL/GenBank/DDBJ databases">
        <authorList>
            <person name="Chiriac C."/>
            <person name="Salcher M."/>
            <person name="Ghai R."/>
            <person name="Kavagutti S V."/>
        </authorList>
    </citation>
    <scope>NUCLEOTIDE SEQUENCE</scope>
</reference>
<sequence length="259" mass="28463">MSGSFEAIAWEVSDSVGMLSFNRPEHFNGMTNGMIREFYELLTDVANDSSVAVIILTGTGKAFCPGADLKHYSSGQKDEPLRAENFLVPVLLHEMPQVTIAAINGACAGAGFGYAMACDLRYAARGAKLNTAFLDVAVAGDMGVPWTLPRIVGAGRARELSLLPRKIDADEAAGMNLVNAVFEPDQLMNEVRDRATRIAEAAPLARRGMKQHYVEAEGLSYREFINIETERHMRISQSQDTQEAFLAFVEKRRARYVGR</sequence>